<keyword evidence="2" id="KW-1185">Reference proteome</keyword>
<accession>A0A1G8HYB4</accession>
<dbReference type="AlphaFoldDB" id="A0A1G8HYB4"/>
<dbReference type="CDD" id="cd17040">
    <property type="entry name" value="Ubl_MoaD_like"/>
    <property type="match status" value="1"/>
</dbReference>
<dbReference type="Pfam" id="PF02597">
    <property type="entry name" value="ThiS"/>
    <property type="match status" value="1"/>
</dbReference>
<evidence type="ECO:0000313" key="2">
    <source>
        <dbReference type="Proteomes" id="UP000198607"/>
    </source>
</evidence>
<dbReference type="Gene3D" id="3.10.20.30">
    <property type="match status" value="1"/>
</dbReference>
<sequence>MQLQTQAGASPGGGLSGMAAKAHVRFKAFSVIRDVMGAEYVDVEVDQPGTVQDVMDALLARFGEDLREKLWDREENAMTPFLIRLNDEIIRSRFDMGRSIEDGGEVAFIFPIGGG</sequence>
<proteinExistence type="predicted"/>
<dbReference type="EMBL" id="FNCY01000013">
    <property type="protein sequence ID" value="SDI11656.1"/>
    <property type="molecule type" value="Genomic_DNA"/>
</dbReference>
<dbReference type="Proteomes" id="UP000198607">
    <property type="component" value="Unassembled WGS sequence"/>
</dbReference>
<dbReference type="OrthoDB" id="9801945at2"/>
<protein>
    <submittedName>
        <fullName evidence="1">Molybdopterin converting factor, small subunit</fullName>
    </submittedName>
</protein>
<dbReference type="InterPro" id="IPR003749">
    <property type="entry name" value="ThiS/MoaD-like"/>
</dbReference>
<dbReference type="InterPro" id="IPR016155">
    <property type="entry name" value="Mopterin_synth/thiamin_S_b"/>
</dbReference>
<organism evidence="1 2">
    <name type="scientific">Propionivibrio dicarboxylicus</name>
    <dbReference type="NCBI Taxonomy" id="83767"/>
    <lineage>
        <taxon>Bacteria</taxon>
        <taxon>Pseudomonadati</taxon>
        <taxon>Pseudomonadota</taxon>
        <taxon>Betaproteobacteria</taxon>
        <taxon>Rhodocyclales</taxon>
        <taxon>Rhodocyclaceae</taxon>
        <taxon>Propionivibrio</taxon>
    </lineage>
</organism>
<dbReference type="InterPro" id="IPR012675">
    <property type="entry name" value="Beta-grasp_dom_sf"/>
</dbReference>
<dbReference type="SUPFAM" id="SSF54285">
    <property type="entry name" value="MoaD/ThiS"/>
    <property type="match status" value="1"/>
</dbReference>
<reference evidence="1 2" key="1">
    <citation type="submission" date="2016-10" db="EMBL/GenBank/DDBJ databases">
        <authorList>
            <person name="de Groot N.N."/>
        </authorList>
    </citation>
    <scope>NUCLEOTIDE SEQUENCE [LARGE SCALE GENOMIC DNA]</scope>
    <source>
        <strain evidence="1 2">DSM 5885</strain>
    </source>
</reference>
<evidence type="ECO:0000313" key="1">
    <source>
        <dbReference type="EMBL" id="SDI11656.1"/>
    </source>
</evidence>
<name>A0A1G8HYB4_9RHOO</name>
<dbReference type="STRING" id="83767.SAMN05660652_02876"/>
<dbReference type="RefSeq" id="WP_091938597.1">
    <property type="nucleotide sequence ID" value="NZ_FNCY01000013.1"/>
</dbReference>
<gene>
    <name evidence="1" type="ORF">SAMN05660652_02876</name>
</gene>